<proteinExistence type="predicted"/>
<sequence length="153" mass="18032">MANFQIAKDNSHFSLKFSAWRIHFFTISSHNSTMAFTKPTMLSLIFAAFIICFCFSSSLAELQRFQQPLKSDGSLSFLVIGDWGRRGLFNQSEVASQVLSCFSFSLLHSYMNSLLSCFYIHIYKFLRINFNFDFIVYQNYFYKYIYFLFFSIL</sequence>
<name>A0ACB7G3Y7_MANES</name>
<dbReference type="Proteomes" id="UP000091857">
    <property type="component" value="Chromosome 17"/>
</dbReference>
<comment type="caution">
    <text evidence="1">The sequence shown here is derived from an EMBL/GenBank/DDBJ whole genome shotgun (WGS) entry which is preliminary data.</text>
</comment>
<keyword evidence="2" id="KW-1185">Reference proteome</keyword>
<reference evidence="2" key="1">
    <citation type="journal article" date="2016" name="Nat. Biotechnol.">
        <title>Sequencing wild and cultivated cassava and related species reveals extensive interspecific hybridization and genetic diversity.</title>
        <authorList>
            <person name="Bredeson J.V."/>
            <person name="Lyons J.B."/>
            <person name="Prochnik S.E."/>
            <person name="Wu G.A."/>
            <person name="Ha C.M."/>
            <person name="Edsinger-Gonzales E."/>
            <person name="Grimwood J."/>
            <person name="Schmutz J."/>
            <person name="Rabbi I.Y."/>
            <person name="Egesi C."/>
            <person name="Nauluvula P."/>
            <person name="Lebot V."/>
            <person name="Ndunguru J."/>
            <person name="Mkamilo G."/>
            <person name="Bart R.S."/>
            <person name="Setter T.L."/>
            <person name="Gleadow R.M."/>
            <person name="Kulakow P."/>
            <person name="Ferguson M.E."/>
            <person name="Rounsley S."/>
            <person name="Rokhsar D.S."/>
        </authorList>
    </citation>
    <scope>NUCLEOTIDE SEQUENCE [LARGE SCALE GENOMIC DNA]</scope>
    <source>
        <strain evidence="2">cv. AM560-2</strain>
    </source>
</reference>
<evidence type="ECO:0000313" key="1">
    <source>
        <dbReference type="EMBL" id="KAG8634800.1"/>
    </source>
</evidence>
<protein>
    <submittedName>
        <fullName evidence="1">Uncharacterized protein</fullName>
    </submittedName>
</protein>
<gene>
    <name evidence="1" type="ORF">MANES_17G087801v8</name>
</gene>
<accession>A0ACB7G3Y7</accession>
<dbReference type="EMBL" id="CM004403">
    <property type="protein sequence ID" value="KAG8634800.1"/>
    <property type="molecule type" value="Genomic_DNA"/>
</dbReference>
<evidence type="ECO:0000313" key="2">
    <source>
        <dbReference type="Proteomes" id="UP000091857"/>
    </source>
</evidence>
<organism evidence="1 2">
    <name type="scientific">Manihot esculenta</name>
    <name type="common">Cassava</name>
    <name type="synonym">Jatropha manihot</name>
    <dbReference type="NCBI Taxonomy" id="3983"/>
    <lineage>
        <taxon>Eukaryota</taxon>
        <taxon>Viridiplantae</taxon>
        <taxon>Streptophyta</taxon>
        <taxon>Embryophyta</taxon>
        <taxon>Tracheophyta</taxon>
        <taxon>Spermatophyta</taxon>
        <taxon>Magnoliopsida</taxon>
        <taxon>eudicotyledons</taxon>
        <taxon>Gunneridae</taxon>
        <taxon>Pentapetalae</taxon>
        <taxon>rosids</taxon>
        <taxon>fabids</taxon>
        <taxon>Malpighiales</taxon>
        <taxon>Euphorbiaceae</taxon>
        <taxon>Crotonoideae</taxon>
        <taxon>Manihoteae</taxon>
        <taxon>Manihot</taxon>
    </lineage>
</organism>